<accession>A0ABU4L7Z2</accession>
<gene>
    <name evidence="1" type="ORF">PV517_24620</name>
</gene>
<organism evidence="1 2">
    <name type="scientific">Streptomyces griseiscabiei</name>
    <dbReference type="NCBI Taxonomy" id="2993540"/>
    <lineage>
        <taxon>Bacteria</taxon>
        <taxon>Bacillati</taxon>
        <taxon>Actinomycetota</taxon>
        <taxon>Actinomycetes</taxon>
        <taxon>Kitasatosporales</taxon>
        <taxon>Streptomycetaceae</taxon>
        <taxon>Streptomyces</taxon>
    </lineage>
</organism>
<keyword evidence="2" id="KW-1185">Reference proteome</keyword>
<evidence type="ECO:0008006" key="3">
    <source>
        <dbReference type="Google" id="ProtNLM"/>
    </source>
</evidence>
<protein>
    <recommendedName>
        <fullName evidence="3">Resolvase/invertase-type recombinase catalytic domain-containing protein</fullName>
    </recommendedName>
</protein>
<dbReference type="Proteomes" id="UP001271723">
    <property type="component" value="Unassembled WGS sequence"/>
</dbReference>
<reference evidence="1 2" key="1">
    <citation type="journal article" date="2023" name="Microb. Genom.">
        <title>Mesoterricola silvestris gen. nov., sp. nov., Mesoterricola sediminis sp. nov., Geothrix oryzae sp. nov., Geothrix edaphica sp. nov., Geothrix rubra sp. nov., and Geothrix limicola sp. nov., six novel members of Acidobacteriota isolated from soils.</title>
        <authorList>
            <person name="Weisberg A.J."/>
            <person name="Pearce E."/>
            <person name="Kramer C.G."/>
            <person name="Chang J.H."/>
            <person name="Clarke C.R."/>
        </authorList>
    </citation>
    <scope>NUCLEOTIDE SEQUENCE [LARGE SCALE GENOMIC DNA]</scope>
    <source>
        <strain evidence="1 2">NRRL_B-2795</strain>
    </source>
</reference>
<sequence>MDDALITERRPVSCPQVFGYVRHVTGGLARHTALVDCLSDYCRRHELTLCGVFTDRNATLTIRSPAFVGLLDALELPYTYGALIPSLNHLGPKRIALERKRQIAATNTQLIILRSPRTAPGRVRSFNAGHDLQQQGGT</sequence>
<evidence type="ECO:0000313" key="2">
    <source>
        <dbReference type="Proteomes" id="UP001271723"/>
    </source>
</evidence>
<proteinExistence type="predicted"/>
<evidence type="ECO:0000313" key="1">
    <source>
        <dbReference type="EMBL" id="MDX2911856.1"/>
    </source>
</evidence>
<dbReference type="EMBL" id="JARAVY010000009">
    <property type="protein sequence ID" value="MDX2911856.1"/>
    <property type="molecule type" value="Genomic_DNA"/>
</dbReference>
<dbReference type="RefSeq" id="WP_256964190.1">
    <property type="nucleotide sequence ID" value="NZ_JAGJBZ010000003.1"/>
</dbReference>
<name>A0ABU4L7Z2_9ACTN</name>
<comment type="caution">
    <text evidence="1">The sequence shown here is derived from an EMBL/GenBank/DDBJ whole genome shotgun (WGS) entry which is preliminary data.</text>
</comment>